<dbReference type="Gene3D" id="3.90.1720.10">
    <property type="entry name" value="endopeptidase domain like (from Nostoc punctiforme)"/>
    <property type="match status" value="1"/>
</dbReference>
<dbReference type="Pfam" id="PF17802">
    <property type="entry name" value="SpaA"/>
    <property type="match status" value="4"/>
</dbReference>
<keyword evidence="3" id="KW-0732">Signal</keyword>
<feature type="domain" description="SpaA-like prealbumin fold" evidence="5">
    <location>
        <begin position="478"/>
        <end position="553"/>
    </location>
</feature>
<dbReference type="InterPro" id="IPR013783">
    <property type="entry name" value="Ig-like_fold"/>
</dbReference>
<accession>A0A9D1JPZ1</accession>
<evidence type="ECO:0000256" key="4">
    <source>
        <dbReference type="SAM" id="Phobius"/>
    </source>
</evidence>
<dbReference type="InterPro" id="IPR041100">
    <property type="entry name" value="TQ"/>
</dbReference>
<dbReference type="NCBIfam" id="NF033903">
    <property type="entry name" value="VaFE_rpt"/>
    <property type="match status" value="5"/>
</dbReference>
<sequence length="1874" mass="201473">MKKIMKKRQERWFGFLLAICMAVTLLPLGVLASEIEESNVPSKPVIDGFDGYDCYGTNPYRVIDGYTLESELPGEVAVKLSDGESAALAVTWELAADRDGAYEFGVQLPDTYELSEALKSDIANGKARLPWILAKVQETEENTIPKETESSPPVIVAFGTSEGSLTIPKGTLEAVLAQLPSSVQVTLEDGQTVDVAASWECTDDYENTEYERYTFCLVMPEGYVLGSGLTEWDLPYYEVNISNMGSKESRHSWVPSPDGTMTIDQALGATEDIVAYLEANAQMYLGTPYSGAFADPSASGVPGVGMNCTGFVGHVLMACGADLTPIVEGDMPAYLAKAWTNLSCWEWWLDHHPDIISYRFDSTAQALSSGILEKGDIIIYEPDVSVWNAGSDAHGNKADCHIGFFWGDDPHENKFWHSSHETTGIEGSDRIVYAGTNPGNQISQLAPKCVSYCYIVKTTHPERGYMQLHKTSGTAAITDGNGSYSLEGAVYGVYTDPQCTKESLAATLTTDEKGYSQIIELDAGTYYVKETQASPGYAVDETCHTVEVTDGHTADAPVVVQSVEKPLYDSMGLSITKIDGETGAAMTQGSASLAGAQFTIKYYDGYYTADQLPEMPARTWVIETKRHTAGGETAYIAELTGDYKVSGDDFYYDSDRIVLPLGTITVQETKAPEGYTLEGGYLQPAAGGDCVTGVYVAQIKAQGSAVRLEGGNEYIAANYAGRGGVSIQKVDADTGEGEAQGNASLSGAVYGIINQNEGPVIVHGHSYGKGEEVLRLTTDASGKARTAEDVLPFGDYHIVEIDPSNGYRINSTAQSFTISQAGTVMALSRDLPEAVIRGGVRIQKRDAETLNTVGQGNASMSGAVFSIINLSENPVYVDGKKYGNGETVAEITTDANGIAQTPADFLPYGIYRITEIKPPAGYTGEGVITREFTIEKDGEMVDLTDKEHSIINKVIRGGVKIQKYDLQSGDGTAQGSAALEGAVFEITNMSSESVMVDGKTYDPGQVVASLTTDKDGLAQTASDMLPFGLYKITEVSPPKGYLGEGIVERTFVIAQDGVIVDMTGADQAIYNQVIRGDFELTKIDGNTQNAMAGIPFRITSNTTGESHTITTDANGFYSSASDWNPHSRNTNGGKAEDGLWFGLDGNGNLVEVNDALGALPFDTYRIEELRCEANEDKALYTGTLVISRDGYTVNLGTIENDTINTPEIYTSAQNGNNGTAYGTPGESAVIIDTVAYTGLMPGETYTLRGTLMNADSGKPMRDAQGEAVTGEATFKAVLENGTVDVEFVFDASGLAGADVVVFEKLFYKDAEVAAHEDLEDEGQTIHFPKIGTEAADKETGDHLGNAGMETVTIIDTVTYTNLVPGEEYTVMGTLMDKTTGSPLSYNGQIFTAEKRFAAETADGRVELTFSVPGAALLGKTVVAFESIRYKGVEIGTHTDINDKEQTIHYPKIGTSAEDLNSGTHQGYESETVTIIDTVEYTHLLPDREYTVKGVLMDKDTGEPYLADGKEVTAQAAFTPEAAQGSVQLTFTFNGHGLAGHTLVVFETVYYKDFIVAAHTDINDAGQTVDYPEIYIGTMAVDQLTETHQGFAREKVVIVDEVTYKGVEPGREYTMKGILMDQETGEPYLAGGTEVTAQKTFTAEGEEGSVILEFSLDGSELKDVVLVVFEELYDGEMKIAGHEDLSDENQTVSYPEITLKTEAKDQESGGHEATASETLTIIDTVSYTGLVPGREYIMKGILMDKSNGEAFLADGGEVVVQTAFTPETADGSVEMTFTFNGSDLDDKELVVFESLYYGEIEIGTHEDIEDAAQTVKVVQPESPTPETPAMSVPKTGIGMYGSFRIAAAAGLLTASGVIVLIISRKYQDKRKAGKK</sequence>
<feature type="transmembrane region" description="Helical" evidence="4">
    <location>
        <begin position="1836"/>
        <end position="1861"/>
    </location>
</feature>
<keyword evidence="4" id="KW-0812">Transmembrane</keyword>
<feature type="domain" description="SpaA-like prealbumin fold" evidence="5">
    <location>
        <begin position="725"/>
        <end position="824"/>
    </location>
</feature>
<proteinExistence type="inferred from homology"/>
<reference evidence="7" key="2">
    <citation type="journal article" date="2021" name="PeerJ">
        <title>Extensive microbial diversity within the chicken gut microbiome revealed by metagenomics and culture.</title>
        <authorList>
            <person name="Gilroy R."/>
            <person name="Ravi A."/>
            <person name="Getino M."/>
            <person name="Pursley I."/>
            <person name="Horton D.L."/>
            <person name="Alikhan N.F."/>
            <person name="Baker D."/>
            <person name="Gharbi K."/>
            <person name="Hall N."/>
            <person name="Watson M."/>
            <person name="Adriaenssens E.M."/>
            <person name="Foster-Nyarko E."/>
            <person name="Jarju S."/>
            <person name="Secka A."/>
            <person name="Antonio M."/>
            <person name="Oren A."/>
            <person name="Chaudhuri R.R."/>
            <person name="La Ragione R."/>
            <person name="Hildebrand F."/>
            <person name="Pallen M.J."/>
        </authorList>
    </citation>
    <scope>NUCLEOTIDE SEQUENCE</scope>
    <source>
        <strain evidence="7">CHK178-757</strain>
    </source>
</reference>
<gene>
    <name evidence="7" type="ORF">IAB46_01250</name>
</gene>
<feature type="domain" description="T-Q ester bond containing" evidence="6">
    <location>
        <begin position="1575"/>
        <end position="1692"/>
    </location>
</feature>
<dbReference type="Gene3D" id="2.60.40.3930">
    <property type="match status" value="5"/>
</dbReference>
<keyword evidence="4" id="KW-1133">Transmembrane helix</keyword>
<evidence type="ECO:0000259" key="6">
    <source>
        <dbReference type="Pfam" id="PF18202"/>
    </source>
</evidence>
<comment type="similarity">
    <text evidence="1">Belongs to the serine-aspartate repeat-containing protein (SDr) family.</text>
</comment>
<reference evidence="7" key="1">
    <citation type="submission" date="2020-10" db="EMBL/GenBank/DDBJ databases">
        <authorList>
            <person name="Gilroy R."/>
        </authorList>
    </citation>
    <scope>NUCLEOTIDE SEQUENCE</scope>
    <source>
        <strain evidence="7">CHK178-757</strain>
    </source>
</reference>
<evidence type="ECO:0000256" key="1">
    <source>
        <dbReference type="ARBA" id="ARBA00007257"/>
    </source>
</evidence>
<feature type="domain" description="SpaA-like prealbumin fold" evidence="5">
    <location>
        <begin position="974"/>
        <end position="1062"/>
    </location>
</feature>
<feature type="domain" description="T-Q ester bond containing" evidence="6">
    <location>
        <begin position="1206"/>
        <end position="1326"/>
    </location>
</feature>
<evidence type="ECO:0000313" key="7">
    <source>
        <dbReference type="EMBL" id="HIS46184.1"/>
    </source>
</evidence>
<evidence type="ECO:0000256" key="2">
    <source>
        <dbReference type="ARBA" id="ARBA00022525"/>
    </source>
</evidence>
<dbReference type="Gene3D" id="2.60.40.10">
    <property type="entry name" value="Immunoglobulins"/>
    <property type="match status" value="5"/>
</dbReference>
<dbReference type="InterPro" id="IPR041033">
    <property type="entry name" value="SpaA_PFL_dom_1"/>
</dbReference>
<dbReference type="Proteomes" id="UP000823927">
    <property type="component" value="Unassembled WGS sequence"/>
</dbReference>
<evidence type="ECO:0000313" key="8">
    <source>
        <dbReference type="Proteomes" id="UP000823927"/>
    </source>
</evidence>
<name>A0A9D1JPZ1_9FIRM</name>
<feature type="domain" description="T-Q ester bond containing" evidence="6">
    <location>
        <begin position="1450"/>
        <end position="1568"/>
    </location>
</feature>
<dbReference type="EMBL" id="DVIT01000005">
    <property type="protein sequence ID" value="HIS46184.1"/>
    <property type="molecule type" value="Genomic_DNA"/>
</dbReference>
<organism evidence="7 8">
    <name type="scientific">Candidatus Scybalocola faecigallinarum</name>
    <dbReference type="NCBI Taxonomy" id="2840941"/>
    <lineage>
        <taxon>Bacteria</taxon>
        <taxon>Bacillati</taxon>
        <taxon>Bacillota</taxon>
        <taxon>Clostridia</taxon>
        <taxon>Lachnospirales</taxon>
        <taxon>Lachnospiraceae</taxon>
        <taxon>Lachnospiraceae incertae sedis</taxon>
        <taxon>Candidatus Scybalocola (ex Gilroy et al. 2021)</taxon>
    </lineage>
</organism>
<keyword evidence="4" id="KW-0472">Membrane</keyword>
<dbReference type="PANTHER" id="PTHR36108:SF13">
    <property type="entry name" value="COLOSSIN-B-RELATED"/>
    <property type="match status" value="1"/>
</dbReference>
<dbReference type="PANTHER" id="PTHR36108">
    <property type="entry name" value="COLOSSIN-B-RELATED"/>
    <property type="match status" value="1"/>
</dbReference>
<feature type="domain" description="T-Q ester bond containing" evidence="6">
    <location>
        <begin position="1697"/>
        <end position="1816"/>
    </location>
</feature>
<protein>
    <submittedName>
        <fullName evidence="7">VaFE repeat-containing surface-anchored protein</fullName>
    </submittedName>
</protein>
<feature type="domain" description="SpaA-like prealbumin fold" evidence="5">
    <location>
        <begin position="855"/>
        <end position="946"/>
    </location>
</feature>
<feature type="domain" description="T-Q ester bond containing" evidence="6">
    <location>
        <begin position="1328"/>
        <end position="1448"/>
    </location>
</feature>
<evidence type="ECO:0000256" key="3">
    <source>
        <dbReference type="ARBA" id="ARBA00022729"/>
    </source>
</evidence>
<comment type="caution">
    <text evidence="7">The sequence shown here is derived from an EMBL/GenBank/DDBJ whole genome shotgun (WGS) entry which is preliminary data.</text>
</comment>
<evidence type="ECO:0000259" key="5">
    <source>
        <dbReference type="Pfam" id="PF17802"/>
    </source>
</evidence>
<keyword evidence="2" id="KW-0964">Secreted</keyword>
<dbReference type="Pfam" id="PF18202">
    <property type="entry name" value="TQ"/>
    <property type="match status" value="5"/>
</dbReference>